<organism evidence="1">
    <name type="scientific">marine sediment metagenome</name>
    <dbReference type="NCBI Taxonomy" id="412755"/>
    <lineage>
        <taxon>unclassified sequences</taxon>
        <taxon>metagenomes</taxon>
        <taxon>ecological metagenomes</taxon>
    </lineage>
</organism>
<dbReference type="SUPFAM" id="SSF54427">
    <property type="entry name" value="NTF2-like"/>
    <property type="match status" value="1"/>
</dbReference>
<evidence type="ECO:0000313" key="1">
    <source>
        <dbReference type="EMBL" id="GAH34178.1"/>
    </source>
</evidence>
<proteinExistence type="predicted"/>
<dbReference type="AlphaFoldDB" id="X1GMF1"/>
<name>X1GMF1_9ZZZZ</name>
<protein>
    <recommendedName>
        <fullName evidence="2">SnoaL-like domain-containing protein</fullName>
    </recommendedName>
</protein>
<evidence type="ECO:0008006" key="2">
    <source>
        <dbReference type="Google" id="ProtNLM"/>
    </source>
</evidence>
<feature type="non-terminal residue" evidence="1">
    <location>
        <position position="1"/>
    </location>
</feature>
<dbReference type="EMBL" id="BARU01013213">
    <property type="protein sequence ID" value="GAH34178.1"/>
    <property type="molecule type" value="Genomic_DNA"/>
</dbReference>
<dbReference type="InterPro" id="IPR032710">
    <property type="entry name" value="NTF2-like_dom_sf"/>
</dbReference>
<sequence>DRFAAEVWVEWHCQEDTEYLGSRQKGQIYPADCAGFFHLKDGKITHVKIYLNEIPQPP</sequence>
<reference evidence="1" key="1">
    <citation type="journal article" date="2014" name="Front. Microbiol.">
        <title>High frequency of phylogenetically diverse reductive dehalogenase-homologous genes in deep subseafloor sedimentary metagenomes.</title>
        <authorList>
            <person name="Kawai M."/>
            <person name="Futagami T."/>
            <person name="Toyoda A."/>
            <person name="Takaki Y."/>
            <person name="Nishi S."/>
            <person name="Hori S."/>
            <person name="Arai W."/>
            <person name="Tsubouchi T."/>
            <person name="Morono Y."/>
            <person name="Uchiyama I."/>
            <person name="Ito T."/>
            <person name="Fujiyama A."/>
            <person name="Inagaki F."/>
            <person name="Takami H."/>
        </authorList>
    </citation>
    <scope>NUCLEOTIDE SEQUENCE</scope>
    <source>
        <strain evidence="1">Expedition CK06-06</strain>
    </source>
</reference>
<dbReference type="Gene3D" id="3.10.450.50">
    <property type="match status" value="1"/>
</dbReference>
<accession>X1GMF1</accession>
<gene>
    <name evidence="1" type="ORF">S03H2_23985</name>
</gene>
<comment type="caution">
    <text evidence="1">The sequence shown here is derived from an EMBL/GenBank/DDBJ whole genome shotgun (WGS) entry which is preliminary data.</text>
</comment>